<comment type="caution">
    <text evidence="1">The sequence shown here is derived from an EMBL/GenBank/DDBJ whole genome shotgun (WGS) entry which is preliminary data.</text>
</comment>
<dbReference type="Pfam" id="PF07920">
    <property type="entry name" value="DUF1684"/>
    <property type="match status" value="1"/>
</dbReference>
<evidence type="ECO:0000313" key="2">
    <source>
        <dbReference type="Proteomes" id="UP001155077"/>
    </source>
</evidence>
<dbReference type="PANTHER" id="PTHR41913">
    <property type="entry name" value="DUF1684 DOMAIN-CONTAINING PROTEIN"/>
    <property type="match status" value="1"/>
</dbReference>
<organism evidence="1 2">
    <name type="scientific">Gramella jeungdoensis</name>
    <dbReference type="NCBI Taxonomy" id="708091"/>
    <lineage>
        <taxon>Bacteria</taxon>
        <taxon>Pseudomonadati</taxon>
        <taxon>Bacteroidota</taxon>
        <taxon>Flavobacteriia</taxon>
        <taxon>Flavobacteriales</taxon>
        <taxon>Flavobacteriaceae</taxon>
        <taxon>Christiangramia</taxon>
    </lineage>
</organism>
<protein>
    <submittedName>
        <fullName evidence="1">DUF1684 domain-containing protein</fullName>
    </submittedName>
</protein>
<evidence type="ECO:0000313" key="1">
    <source>
        <dbReference type="EMBL" id="MCM8569889.1"/>
    </source>
</evidence>
<sequence>MKNISYLLLLAVLISCQEKREFKIDKEYKEAYQAFQGELHEEHFYYLSISDMFELDSASANSFGSAPENNFQLKDSTAPAKLGSIKFENDSLVFHSSPEVEVRLENDSVIDKYNLISLDHRGHSEIMFHENYSWYVNSLEDVKLLRIMNSENPEIDKFPGFQSYELTSEFIFEGKLTYYESPKIIEIPVSYGGTREAEFIGSLDFEYKGKTYSLDFMEGNFIMFGDQTALTETYGAGRYLEFETNDNKTAILDFNHAYNPPCSYSGFTTCSYPPEENWLDFEVKAGEKENLL</sequence>
<proteinExistence type="predicted"/>
<accession>A0ABT0Z2X8</accession>
<dbReference type="RefSeq" id="WP_252113409.1">
    <property type="nucleotide sequence ID" value="NZ_JAMSCK010000003.1"/>
</dbReference>
<reference evidence="1" key="1">
    <citation type="submission" date="2022-06" db="EMBL/GenBank/DDBJ databases">
        <title>Gramella sediminis sp. nov., isolated from deep-sea sediment of the Indian Ocean.</title>
        <authorList>
            <person name="Yang L."/>
        </authorList>
    </citation>
    <scope>NUCLEOTIDE SEQUENCE</scope>
    <source>
        <strain evidence="1">HMD3159</strain>
    </source>
</reference>
<dbReference type="PROSITE" id="PS51257">
    <property type="entry name" value="PROKAR_LIPOPROTEIN"/>
    <property type="match status" value="1"/>
</dbReference>
<gene>
    <name evidence="1" type="ORF">NE848_10895</name>
</gene>
<dbReference type="EMBL" id="JAMSCK010000003">
    <property type="protein sequence ID" value="MCM8569889.1"/>
    <property type="molecule type" value="Genomic_DNA"/>
</dbReference>
<dbReference type="PANTHER" id="PTHR41913:SF1">
    <property type="entry name" value="DUF1684 DOMAIN-CONTAINING PROTEIN"/>
    <property type="match status" value="1"/>
</dbReference>
<dbReference type="Proteomes" id="UP001155077">
    <property type="component" value="Unassembled WGS sequence"/>
</dbReference>
<keyword evidence="2" id="KW-1185">Reference proteome</keyword>
<name>A0ABT0Z2X8_9FLAO</name>
<dbReference type="InterPro" id="IPR012467">
    <property type="entry name" value="DUF1684"/>
</dbReference>